<dbReference type="EMBL" id="AQHR01000057">
    <property type="protein sequence ID" value="EON77396.1"/>
    <property type="molecule type" value="Genomic_DNA"/>
</dbReference>
<evidence type="ECO:0000313" key="1">
    <source>
        <dbReference type="EMBL" id="EON77396.1"/>
    </source>
</evidence>
<dbReference type="STRING" id="1232681.ADIS_2110"/>
<dbReference type="Proteomes" id="UP000013909">
    <property type="component" value="Unassembled WGS sequence"/>
</dbReference>
<sequence length="105" mass="11579">MGREKAHRSAIIVARGAAQPLVKNAHFRWVLAAWTVEEASLFRQNPVLFGSALSRCLGPGTDVSPSSQGFWRELVRGIAMVAAKTYLSEVVVKPRVETRSYPGWV</sequence>
<protein>
    <submittedName>
        <fullName evidence="1">Uncharacterized protein</fullName>
    </submittedName>
</protein>
<organism evidence="1 2">
    <name type="scientific">Lunatimonas lonarensis</name>
    <dbReference type="NCBI Taxonomy" id="1232681"/>
    <lineage>
        <taxon>Bacteria</taxon>
        <taxon>Pseudomonadati</taxon>
        <taxon>Bacteroidota</taxon>
        <taxon>Cytophagia</taxon>
        <taxon>Cytophagales</taxon>
        <taxon>Cyclobacteriaceae</taxon>
    </lineage>
</organism>
<accession>R7ZTC0</accession>
<evidence type="ECO:0000313" key="2">
    <source>
        <dbReference type="Proteomes" id="UP000013909"/>
    </source>
</evidence>
<keyword evidence="2" id="KW-1185">Reference proteome</keyword>
<gene>
    <name evidence="1" type="ORF">ADIS_2110</name>
</gene>
<reference evidence="1 2" key="1">
    <citation type="submission" date="2013-02" db="EMBL/GenBank/DDBJ databases">
        <title>A novel strain isolated from Lonar lake, Maharashtra, India.</title>
        <authorList>
            <person name="Singh A."/>
        </authorList>
    </citation>
    <scope>NUCLEOTIDE SEQUENCE [LARGE SCALE GENOMIC DNA]</scope>
    <source>
        <strain evidence="1 2">AK24</strain>
    </source>
</reference>
<dbReference type="AlphaFoldDB" id="R7ZTC0"/>
<proteinExistence type="predicted"/>
<name>R7ZTC0_9BACT</name>
<comment type="caution">
    <text evidence="1">The sequence shown here is derived from an EMBL/GenBank/DDBJ whole genome shotgun (WGS) entry which is preliminary data.</text>
</comment>
<dbReference type="RefSeq" id="WP_010854248.1">
    <property type="nucleotide sequence ID" value="NZ_AQHR01000057.1"/>
</dbReference>